<dbReference type="EMBL" id="CP059693">
    <property type="protein sequence ID" value="WDE09988.1"/>
    <property type="molecule type" value="Genomic_DNA"/>
</dbReference>
<evidence type="ECO:0000313" key="3">
    <source>
        <dbReference type="Proteomes" id="UP001215231"/>
    </source>
</evidence>
<accession>A0ABY7V8T8</accession>
<name>A0ABY7V8T8_9GAMM</name>
<dbReference type="Proteomes" id="UP001215231">
    <property type="component" value="Chromosome"/>
</dbReference>
<sequence>MQRFTHFAFLTLITFSSGFAQADGLTDLKNALTRLQGTGHLSAELETVTERTRGEDEDKKITKGQVKVWLEDDSQGLQVLYSKAVLSLMETEARLKAEDEEAQTQTLNAIDGINATDLHAMLSASSSLLRNIEQASFIDEKAVDENGQALRLLRFDLPMEFFINDKEIRGYVKKFAATYHIWIDKQGYPQKSRVEFNGKGRAYIFFKITASGSRQTQYQVVDDRLVIVRSEEQNENTSTFGYFSRSGVNTLKIHAREHNSTLANRSQ</sequence>
<organism evidence="2 3">
    <name type="scientific">Thalassomonas haliotis</name>
    <dbReference type="NCBI Taxonomy" id="485448"/>
    <lineage>
        <taxon>Bacteria</taxon>
        <taxon>Pseudomonadati</taxon>
        <taxon>Pseudomonadota</taxon>
        <taxon>Gammaproteobacteria</taxon>
        <taxon>Alteromonadales</taxon>
        <taxon>Colwelliaceae</taxon>
        <taxon>Thalassomonas</taxon>
    </lineage>
</organism>
<protein>
    <submittedName>
        <fullName evidence="2">Uncharacterized protein</fullName>
    </submittedName>
</protein>
<reference evidence="2 3" key="1">
    <citation type="journal article" date="2022" name="Mar. Drugs">
        <title>Bioassay-Guided Fractionation Leads to the Detection of Cholic Acid Generated by the Rare Thalassomonas sp.</title>
        <authorList>
            <person name="Pheiffer F."/>
            <person name="Schneider Y.K."/>
            <person name="Hansen E.H."/>
            <person name="Andersen J.H."/>
            <person name="Isaksson J."/>
            <person name="Busche T."/>
            <person name="R C."/>
            <person name="Kalinowski J."/>
            <person name="Zyl L.V."/>
            <person name="Trindade M."/>
        </authorList>
    </citation>
    <scope>NUCLEOTIDE SEQUENCE [LARGE SCALE GENOMIC DNA]</scope>
    <source>
        <strain evidence="2 3">A5K-61T</strain>
    </source>
</reference>
<feature type="chain" id="PRO_5045740661" evidence="1">
    <location>
        <begin position="23"/>
        <end position="267"/>
    </location>
</feature>
<feature type="signal peptide" evidence="1">
    <location>
        <begin position="1"/>
        <end position="22"/>
    </location>
</feature>
<keyword evidence="1" id="KW-0732">Signal</keyword>
<keyword evidence="3" id="KW-1185">Reference proteome</keyword>
<gene>
    <name evidence="2" type="ORF">H3N35_16980</name>
</gene>
<evidence type="ECO:0000256" key="1">
    <source>
        <dbReference type="SAM" id="SignalP"/>
    </source>
</evidence>
<evidence type="ECO:0000313" key="2">
    <source>
        <dbReference type="EMBL" id="WDE09988.1"/>
    </source>
</evidence>
<proteinExistence type="predicted"/>
<dbReference type="RefSeq" id="WP_274049997.1">
    <property type="nucleotide sequence ID" value="NZ_CP059693.1"/>
</dbReference>